<dbReference type="Pfam" id="PF01547">
    <property type="entry name" value="SBP_bac_1"/>
    <property type="match status" value="1"/>
</dbReference>
<feature type="signal peptide" evidence="5">
    <location>
        <begin position="1"/>
        <end position="24"/>
    </location>
</feature>
<dbReference type="Gene3D" id="3.40.190.10">
    <property type="entry name" value="Periplasmic binding protein-like II"/>
    <property type="match status" value="2"/>
</dbReference>
<comment type="similarity">
    <text evidence="2">Belongs to the bacterial solute-binding protein 1 family.</text>
</comment>
<dbReference type="PROSITE" id="PS51257">
    <property type="entry name" value="PROKAR_LIPOPROTEIN"/>
    <property type="match status" value="1"/>
</dbReference>
<feature type="chain" id="PRO_5039686768" evidence="5">
    <location>
        <begin position="25"/>
        <end position="449"/>
    </location>
</feature>
<gene>
    <name evidence="6" type="primary">msmE_5</name>
    <name evidence="6" type="ORF">RGLFYP36_02826</name>
</gene>
<dbReference type="PANTHER" id="PTHR43649">
    <property type="entry name" value="ARABINOSE-BINDING PROTEIN-RELATED"/>
    <property type="match status" value="1"/>
</dbReference>
<keyword evidence="3" id="KW-0813">Transport</keyword>
<evidence type="ECO:0000313" key="6">
    <source>
        <dbReference type="EMBL" id="VYU71596.1"/>
    </source>
</evidence>
<dbReference type="InterPro" id="IPR050490">
    <property type="entry name" value="Bact_solute-bd_prot1"/>
</dbReference>
<dbReference type="InterPro" id="IPR006059">
    <property type="entry name" value="SBP"/>
</dbReference>
<proteinExistence type="inferred from homology"/>
<evidence type="ECO:0000256" key="5">
    <source>
        <dbReference type="SAM" id="SignalP"/>
    </source>
</evidence>
<dbReference type="EMBL" id="CACRUU010000116">
    <property type="protein sequence ID" value="VYU71596.1"/>
    <property type="molecule type" value="Genomic_DNA"/>
</dbReference>
<accession>A0A6N3H4I7</accession>
<name>A0A6N3H4I7_MEDGN</name>
<dbReference type="PANTHER" id="PTHR43649:SF31">
    <property type="entry name" value="SN-GLYCEROL-3-PHOSPHATE-BINDING PERIPLASMIC PROTEIN UGPB"/>
    <property type="match status" value="1"/>
</dbReference>
<dbReference type="GO" id="GO:0030313">
    <property type="term" value="C:cell envelope"/>
    <property type="evidence" value="ECO:0007669"/>
    <property type="project" value="UniProtKB-SubCell"/>
</dbReference>
<protein>
    <submittedName>
        <fullName evidence="6">Multiple sugar-binding protein</fullName>
    </submittedName>
</protein>
<organism evidence="6">
    <name type="scientific">Mediterraneibacter gnavus</name>
    <name type="common">Ruminococcus gnavus</name>
    <dbReference type="NCBI Taxonomy" id="33038"/>
    <lineage>
        <taxon>Bacteria</taxon>
        <taxon>Bacillati</taxon>
        <taxon>Bacillota</taxon>
        <taxon>Clostridia</taxon>
        <taxon>Lachnospirales</taxon>
        <taxon>Lachnospiraceae</taxon>
        <taxon>Mediterraneibacter</taxon>
    </lineage>
</organism>
<dbReference type="SUPFAM" id="SSF53850">
    <property type="entry name" value="Periplasmic binding protein-like II"/>
    <property type="match status" value="1"/>
</dbReference>
<evidence type="ECO:0000256" key="2">
    <source>
        <dbReference type="ARBA" id="ARBA00008520"/>
    </source>
</evidence>
<evidence type="ECO:0000256" key="1">
    <source>
        <dbReference type="ARBA" id="ARBA00004196"/>
    </source>
</evidence>
<evidence type="ECO:0000256" key="3">
    <source>
        <dbReference type="ARBA" id="ARBA00022448"/>
    </source>
</evidence>
<sequence>MIMKKNKVISCILFLVLCMTMLFSGCGTKEESNEKKENSETRSYDVENMKFDNVKIHVMTRITNEGSQKYFADKIDEFNNLDNGITVELENITTEEDYLNKLRTGYSGGDTPNVFTEYGGARVKDYIAANGVLDWTPYLEADKEYYNSFYDSVFESAQYDEYEGIWGIPYMQYIICLFYNEDIFNANNIEPPKTWDELQVVCEKLKAAGIKPFQVGEKSNFRFGHLSNCILYNTYGVDAADKLADGSMKYDGKEMMDVYTKISDMNEKGYFGDDILSTDYALEKSTFTSGGSAMIWGLNSDVMGTLAASDVGFKVGVTAMPYGSESFKSETQGGVNNVWHVSTMNKSQEEIDASVYWVKWMTSDQSLSDYTKVIPNIFGREFDLDTDDPLMEEVLDIYGTMTKMKSDVQSYDDRTYLLDTVRNALQGIALGNSPEQCADEIITQIKSNE</sequence>
<reference evidence="6" key="1">
    <citation type="submission" date="2019-11" db="EMBL/GenBank/DDBJ databases">
        <authorList>
            <person name="Feng L."/>
        </authorList>
    </citation>
    <scope>NUCLEOTIDE SEQUENCE</scope>
    <source>
        <strain evidence="6">RgnavusLFYP36</strain>
    </source>
</reference>
<keyword evidence="4 5" id="KW-0732">Signal</keyword>
<dbReference type="AlphaFoldDB" id="A0A6N3H4I7"/>
<comment type="subcellular location">
    <subcellularLocation>
        <location evidence="1">Cell envelope</location>
    </subcellularLocation>
</comment>
<evidence type="ECO:0000256" key="4">
    <source>
        <dbReference type="ARBA" id="ARBA00022729"/>
    </source>
</evidence>